<dbReference type="AlphaFoldDB" id="X6M3E4"/>
<organism evidence="1 2">
    <name type="scientific">Reticulomyxa filosa</name>
    <dbReference type="NCBI Taxonomy" id="46433"/>
    <lineage>
        <taxon>Eukaryota</taxon>
        <taxon>Sar</taxon>
        <taxon>Rhizaria</taxon>
        <taxon>Retaria</taxon>
        <taxon>Foraminifera</taxon>
        <taxon>Monothalamids</taxon>
        <taxon>Reticulomyxidae</taxon>
        <taxon>Reticulomyxa</taxon>
    </lineage>
</organism>
<accession>X6M3E4</accession>
<protein>
    <submittedName>
        <fullName evidence="1">Uncharacterized protein</fullName>
    </submittedName>
</protein>
<name>X6M3E4_RETFI</name>
<reference evidence="1 2" key="1">
    <citation type="journal article" date="2013" name="Curr. Biol.">
        <title>The Genome of the Foraminiferan Reticulomyxa filosa.</title>
        <authorList>
            <person name="Glockner G."/>
            <person name="Hulsmann N."/>
            <person name="Schleicher M."/>
            <person name="Noegel A.A."/>
            <person name="Eichinger L."/>
            <person name="Gallinger C."/>
            <person name="Pawlowski J."/>
            <person name="Sierra R."/>
            <person name="Euteneuer U."/>
            <person name="Pillet L."/>
            <person name="Moustafa A."/>
            <person name="Platzer M."/>
            <person name="Groth M."/>
            <person name="Szafranski K."/>
            <person name="Schliwa M."/>
        </authorList>
    </citation>
    <scope>NUCLEOTIDE SEQUENCE [LARGE SCALE GENOMIC DNA]</scope>
</reference>
<evidence type="ECO:0000313" key="2">
    <source>
        <dbReference type="Proteomes" id="UP000023152"/>
    </source>
</evidence>
<proteinExistence type="predicted"/>
<sequence>MDTTMEQRKNVEKMSESVDHFQSLHVGYCSSKHWFTGKELRECPRLPYSFLQRTVQQMCSNNYQNNVNPSLYERIVRGDYNNILDSKTLTHHDHHRYNTSDNDCQGDHATNVSVTTILMDDISQQILSTLDHLRTQEQAATSNLIQTDANNRFVSEGDNTDPLQFAEPLSYALDPMQLAVSAQIQCRGARKWHKRKMKVHKVKKRRKALRKKSK</sequence>
<dbReference type="EMBL" id="ASPP01024931">
    <property type="protein sequence ID" value="ETO08493.1"/>
    <property type="molecule type" value="Genomic_DNA"/>
</dbReference>
<keyword evidence="2" id="KW-1185">Reference proteome</keyword>
<comment type="caution">
    <text evidence="1">The sequence shown here is derived from an EMBL/GenBank/DDBJ whole genome shotgun (WGS) entry which is preliminary data.</text>
</comment>
<gene>
    <name evidence="1" type="ORF">RFI_28897</name>
</gene>
<evidence type="ECO:0000313" key="1">
    <source>
        <dbReference type="EMBL" id="ETO08493.1"/>
    </source>
</evidence>
<dbReference type="Proteomes" id="UP000023152">
    <property type="component" value="Unassembled WGS sequence"/>
</dbReference>